<proteinExistence type="predicted"/>
<dbReference type="Ensembl" id="ENSMUNT00000029182.1">
    <property type="protein sequence ID" value="ENSMUNP00000029877.1"/>
    <property type="gene ID" value="ENSMUNG00000021791.1"/>
</dbReference>
<dbReference type="AlphaFoldDB" id="A0A8V5H6W1"/>
<reference evidence="1" key="2">
    <citation type="submission" date="2025-08" db="UniProtKB">
        <authorList>
            <consortium name="Ensembl"/>
        </authorList>
    </citation>
    <scope>IDENTIFICATION</scope>
</reference>
<evidence type="ECO:0000313" key="2">
    <source>
        <dbReference type="Proteomes" id="UP000694405"/>
    </source>
</evidence>
<dbReference type="InterPro" id="IPR052642">
    <property type="entry name" value="CC-FHA_domain"/>
</dbReference>
<dbReference type="PANTHER" id="PTHR18853">
    <property type="entry name" value="FORKHEAD-ASSOCIATED DOMAIN-CONTAINING PROTEIN 1-RELATED"/>
    <property type="match status" value="1"/>
</dbReference>
<dbReference type="PANTHER" id="PTHR18853:SF7">
    <property type="entry name" value="FORKHEAD-ASSOCIATED DOMAIN-CONTAINING PROTEIN 1"/>
    <property type="match status" value="1"/>
</dbReference>
<name>A0A8V5H6W1_MELUD</name>
<protein>
    <submittedName>
        <fullName evidence="1">Uncharacterized protein</fullName>
    </submittedName>
</protein>
<keyword evidence="2" id="KW-1185">Reference proteome</keyword>
<evidence type="ECO:0000313" key="1">
    <source>
        <dbReference type="Ensembl" id="ENSMUNP00000029877.1"/>
    </source>
</evidence>
<reference evidence="1" key="3">
    <citation type="submission" date="2025-09" db="UniProtKB">
        <authorList>
            <consortium name="Ensembl"/>
        </authorList>
    </citation>
    <scope>IDENTIFICATION</scope>
</reference>
<accession>A0A8V5H6W1</accession>
<reference evidence="1" key="1">
    <citation type="submission" date="2020-03" db="EMBL/GenBank/DDBJ databases">
        <title>Melopsittacus undulatus (budgerigar) genome, bMelUnd1, maternal haplotype with Z.</title>
        <authorList>
            <person name="Gedman G."/>
            <person name="Mountcastle J."/>
            <person name="Haase B."/>
            <person name="Formenti G."/>
            <person name="Wright T."/>
            <person name="Apodaca J."/>
            <person name="Pelan S."/>
            <person name="Chow W."/>
            <person name="Rhie A."/>
            <person name="Howe K."/>
            <person name="Fedrigo O."/>
            <person name="Jarvis E.D."/>
        </authorList>
    </citation>
    <scope>NUCLEOTIDE SEQUENCE [LARGE SCALE GENOMIC DNA]</scope>
</reference>
<organism evidence="1 2">
    <name type="scientific">Melopsittacus undulatus</name>
    <name type="common">Budgerigar</name>
    <name type="synonym">Psittacus undulatus</name>
    <dbReference type="NCBI Taxonomy" id="13146"/>
    <lineage>
        <taxon>Eukaryota</taxon>
        <taxon>Metazoa</taxon>
        <taxon>Chordata</taxon>
        <taxon>Craniata</taxon>
        <taxon>Vertebrata</taxon>
        <taxon>Euteleostomi</taxon>
        <taxon>Archelosauria</taxon>
        <taxon>Archosauria</taxon>
        <taxon>Dinosauria</taxon>
        <taxon>Saurischia</taxon>
        <taxon>Theropoda</taxon>
        <taxon>Coelurosauria</taxon>
        <taxon>Aves</taxon>
        <taxon>Neognathae</taxon>
        <taxon>Neoaves</taxon>
        <taxon>Telluraves</taxon>
        <taxon>Australaves</taxon>
        <taxon>Psittaciformes</taxon>
        <taxon>Psittaculidae</taxon>
        <taxon>Melopsittacus</taxon>
    </lineage>
</organism>
<dbReference type="Proteomes" id="UP000694405">
    <property type="component" value="Chromosome 12"/>
</dbReference>
<sequence length="213" mass="23779">MGKSVLQISNLEKGSSQVFSHSLYERDLEIGRLRKESEKLKRDHALTAGLVTSLQREIAGKEQKIQQLQQDVEKVKKETRAKDNQLAVLSAKVDSITHIGVNMGELRRLTLLPVVAAVLAWIFLRAVVTQESWLLSPSSAESLSLFCIQVACAKILLGSHGNPFMWLPVAQPVFPHSRLFLCVCSSLLSWQNCSICIMSVKQCSEDERCALLY</sequence>